<feature type="transmembrane region" description="Helical" evidence="1">
    <location>
        <begin position="348"/>
        <end position="369"/>
    </location>
</feature>
<proteinExistence type="predicted"/>
<dbReference type="PANTHER" id="PTHR30590:SF2">
    <property type="entry name" value="INNER MEMBRANE PROTEIN"/>
    <property type="match status" value="1"/>
</dbReference>
<feature type="transmembrane region" description="Helical" evidence="1">
    <location>
        <begin position="62"/>
        <end position="86"/>
    </location>
</feature>
<feature type="transmembrane region" description="Helical" evidence="1">
    <location>
        <begin position="107"/>
        <end position="140"/>
    </location>
</feature>
<name>A0A2H1J978_BREAU</name>
<accession>A0A2H1J978</accession>
<dbReference type="Proteomes" id="UP000234300">
    <property type="component" value="Unassembled WGS sequence"/>
</dbReference>
<feature type="transmembrane region" description="Helical" evidence="1">
    <location>
        <begin position="146"/>
        <end position="169"/>
    </location>
</feature>
<dbReference type="Pfam" id="PF04235">
    <property type="entry name" value="DUF418"/>
    <property type="match status" value="1"/>
</dbReference>
<feature type="transmembrane region" description="Helical" evidence="1">
    <location>
        <begin position="251"/>
        <end position="269"/>
    </location>
</feature>
<evidence type="ECO:0000259" key="2">
    <source>
        <dbReference type="Pfam" id="PF04235"/>
    </source>
</evidence>
<gene>
    <name evidence="3" type="ORF">BAURA86_01406</name>
</gene>
<feature type="transmembrane region" description="Helical" evidence="1">
    <location>
        <begin position="21"/>
        <end position="42"/>
    </location>
</feature>
<reference evidence="3 4" key="1">
    <citation type="submission" date="2017-03" db="EMBL/GenBank/DDBJ databases">
        <authorList>
            <person name="Afonso C.L."/>
            <person name="Miller P.J."/>
            <person name="Scott M.A."/>
            <person name="Spackman E."/>
            <person name="Goraichik I."/>
            <person name="Dimitrov K.M."/>
            <person name="Suarez D.L."/>
            <person name="Swayne D.E."/>
        </authorList>
    </citation>
    <scope>NUCLEOTIDE SEQUENCE [LARGE SCALE GENOMIC DNA]</scope>
    <source>
        <strain evidence="4">8(6)</strain>
    </source>
</reference>
<evidence type="ECO:0000256" key="1">
    <source>
        <dbReference type="SAM" id="Phobius"/>
    </source>
</evidence>
<evidence type="ECO:0000313" key="3">
    <source>
        <dbReference type="EMBL" id="SMX83712.1"/>
    </source>
</evidence>
<feature type="transmembrane region" description="Helical" evidence="1">
    <location>
        <begin position="320"/>
        <end position="342"/>
    </location>
</feature>
<keyword evidence="1" id="KW-1133">Transmembrane helix</keyword>
<dbReference type="RefSeq" id="WP_101556711.1">
    <property type="nucleotide sequence ID" value="NZ_FXZI01000004.1"/>
</dbReference>
<dbReference type="AlphaFoldDB" id="A0A2H1J978"/>
<sequence length="409" mass="44185">MAQRYSLQTSTQTGRVHDVDALRGFALLGIFVVNITFMASAYPGNLVDDPNFTAPIDDVARFLVATLFSMKFYLLFSFLFGYSFVLQMDAAQRAGAAFVPRMLRRSLGLFIIGAGHIALLYSGDVLTTYAVICLVLLAMHQVRDRTALLTSGIIYALVTLSLIVSASFLDRSMFMPTHDEALANAAAQTQTMLGTPAEIIGHHVAGLDLLIIQAASLQGPTALAMFLIGMIAARRNLFSQLGGQTKLLQRIQIIGFTVGLPGGVLYAWLGGDTNTWATAVSVVTAPFLSAGYVATLIRIMHAPRNRWVRTALAPVGRIALTNYLSQSLVGLMLFSGVGIGLAGRISPAWLIVLAIAIFAAQAAVSAWWLRRHTYGPAEYALRCFTNWSRPTRKRAPSDTNVDLPPTASS</sequence>
<dbReference type="InterPro" id="IPR052529">
    <property type="entry name" value="Bact_Transport_Assoc"/>
</dbReference>
<dbReference type="InterPro" id="IPR007349">
    <property type="entry name" value="DUF418"/>
</dbReference>
<dbReference type="PANTHER" id="PTHR30590">
    <property type="entry name" value="INNER MEMBRANE PROTEIN"/>
    <property type="match status" value="1"/>
</dbReference>
<evidence type="ECO:0000313" key="4">
    <source>
        <dbReference type="Proteomes" id="UP000234300"/>
    </source>
</evidence>
<keyword evidence="1" id="KW-0472">Membrane</keyword>
<feature type="transmembrane region" description="Helical" evidence="1">
    <location>
        <begin position="275"/>
        <end position="299"/>
    </location>
</feature>
<organism evidence="3 4">
    <name type="scientific">Brevibacterium aurantiacum</name>
    <dbReference type="NCBI Taxonomy" id="273384"/>
    <lineage>
        <taxon>Bacteria</taxon>
        <taxon>Bacillati</taxon>
        <taxon>Actinomycetota</taxon>
        <taxon>Actinomycetes</taxon>
        <taxon>Micrococcales</taxon>
        <taxon>Brevibacteriaceae</taxon>
        <taxon>Brevibacterium</taxon>
    </lineage>
</organism>
<keyword evidence="1" id="KW-0812">Transmembrane</keyword>
<feature type="domain" description="DUF418" evidence="2">
    <location>
        <begin position="232"/>
        <end position="387"/>
    </location>
</feature>
<dbReference type="EMBL" id="FXZI01000004">
    <property type="protein sequence ID" value="SMX83712.1"/>
    <property type="molecule type" value="Genomic_DNA"/>
</dbReference>
<protein>
    <recommendedName>
        <fullName evidence="2">DUF418 domain-containing protein</fullName>
    </recommendedName>
</protein>